<organism evidence="1 2">
    <name type="scientific">Cohnella xylanilytica</name>
    <dbReference type="NCBI Taxonomy" id="557555"/>
    <lineage>
        <taxon>Bacteria</taxon>
        <taxon>Bacillati</taxon>
        <taxon>Bacillota</taxon>
        <taxon>Bacilli</taxon>
        <taxon>Bacillales</taxon>
        <taxon>Paenibacillaceae</taxon>
        <taxon>Cohnella</taxon>
    </lineage>
</organism>
<reference evidence="1 2" key="1">
    <citation type="submission" date="2020-08" db="EMBL/GenBank/DDBJ databases">
        <title>Cohnella phylogeny.</title>
        <authorList>
            <person name="Dunlap C."/>
        </authorList>
    </citation>
    <scope>NUCLEOTIDE SEQUENCE [LARGE SCALE GENOMIC DNA]</scope>
    <source>
        <strain evidence="1 2">DSM 25239</strain>
    </source>
</reference>
<dbReference type="AlphaFoldDB" id="A0A841U3J4"/>
<dbReference type="RefSeq" id="WP_185139255.1">
    <property type="nucleotide sequence ID" value="NZ_JACJVR010000120.1"/>
</dbReference>
<accession>A0A841U3J4</accession>
<keyword evidence="2" id="KW-1185">Reference proteome</keyword>
<evidence type="ECO:0008006" key="3">
    <source>
        <dbReference type="Google" id="ProtNLM"/>
    </source>
</evidence>
<evidence type="ECO:0000313" key="1">
    <source>
        <dbReference type="EMBL" id="MBB6695297.1"/>
    </source>
</evidence>
<sequence length="479" mass="54301">MAITTRFAAIDAMPELPRAVPPDWNRIGRRFKQYVLNPENRVMFVNGKGNSHFAAFHDGTGEELITLGGVVLGAIFQGEDVSPYMGSLRDFYHPDHRMFFNRPKGAPKAEMMEYWYLMFVNALAAGIVKRKAGEEPGLVPMLRDSMDGLIRLAHRVRYDFNDQGFDFDHDVPFTFREEFRQPDSVGGYAYLMVFAYDMFGDDRYLTEARIAMDRYLAFPDNPWYEMPNTAMACHAAARLNRLGSRYDVGRAVSYAFDHEKGPLHVGKWGDREVSGLMRGWFGNLDESERRIAYSLETLVLLPYLLPALKEEPELAGSVGKYALHAASNAQWFLADRMPEESQSTPHFAPDVPYENLIHRAEGPTPYASGDFFGHRSVYGGAMTIWWDAMMSRTEDPFIWIWDLDTTDFLGRDEEEGTRHRLIYNPYGEERTVRAALPNGGPYRGEALGGGTTLFDRAEGIADVRVPAGTGIVLRLERLP</sequence>
<gene>
    <name evidence="1" type="ORF">H7B90_28265</name>
</gene>
<comment type="caution">
    <text evidence="1">The sequence shown here is derived from an EMBL/GenBank/DDBJ whole genome shotgun (WGS) entry which is preliminary data.</text>
</comment>
<name>A0A841U3J4_9BACL</name>
<dbReference type="EMBL" id="JACJVR010000120">
    <property type="protein sequence ID" value="MBB6695297.1"/>
    <property type="molecule type" value="Genomic_DNA"/>
</dbReference>
<proteinExistence type="predicted"/>
<dbReference type="Proteomes" id="UP000553776">
    <property type="component" value="Unassembled WGS sequence"/>
</dbReference>
<evidence type="ECO:0000313" key="2">
    <source>
        <dbReference type="Proteomes" id="UP000553776"/>
    </source>
</evidence>
<protein>
    <recommendedName>
        <fullName evidence="3">Linalool dehydratase/isomerase domain-containing protein</fullName>
    </recommendedName>
</protein>